<dbReference type="InterPro" id="IPR041701">
    <property type="entry name" value="MetN_ABC"/>
</dbReference>
<dbReference type="SMART" id="SM00382">
    <property type="entry name" value="AAA"/>
    <property type="match status" value="1"/>
</dbReference>
<sequence length="261" mass="28961">MAFIEIHNLEKSFKTDNKSFRVLNNINLSIDKGDIFGIAGFSGAGKSTLIRCLNRLEEPDSGTVIINGREITSLSSSQLKKERRSIGMIFQAFNLFDSKTVAENIAYPLHIEKFKSSTINARVSELLQLVNLEHRSNAYPGALSGGEKQRVGIARAIANEPKVLLSDEATSSLDPQTTFSILELLQKINKKLDLTIILITHELSVIQYICNRMAILEAGKIAEYGDTKNVFSAPSSETLQMFMKVHHQFQQQSLFVEGAGI</sequence>
<dbReference type="SUPFAM" id="SSF52540">
    <property type="entry name" value="P-loop containing nucleoside triphosphate hydrolases"/>
    <property type="match status" value="1"/>
</dbReference>
<feature type="domain" description="ABC transporter" evidence="8">
    <location>
        <begin position="4"/>
        <end position="243"/>
    </location>
</feature>
<dbReference type="PROSITE" id="PS50893">
    <property type="entry name" value="ABC_TRANSPORTER_2"/>
    <property type="match status" value="1"/>
</dbReference>
<keyword evidence="2" id="KW-1003">Cell membrane</keyword>
<keyword evidence="1" id="KW-0813">Transport</keyword>
<evidence type="ECO:0000256" key="2">
    <source>
        <dbReference type="ARBA" id="ARBA00022475"/>
    </source>
</evidence>
<dbReference type="Pfam" id="PF00005">
    <property type="entry name" value="ABC_tran"/>
    <property type="match status" value="1"/>
</dbReference>
<evidence type="ECO:0000256" key="4">
    <source>
        <dbReference type="ARBA" id="ARBA00022840"/>
    </source>
</evidence>
<keyword evidence="10" id="KW-1185">Reference proteome</keyword>
<evidence type="ECO:0000256" key="5">
    <source>
        <dbReference type="ARBA" id="ARBA00022967"/>
    </source>
</evidence>
<dbReference type="InterPro" id="IPR027417">
    <property type="entry name" value="P-loop_NTPase"/>
</dbReference>
<keyword evidence="3" id="KW-0547">Nucleotide-binding</keyword>
<dbReference type="InterPro" id="IPR050086">
    <property type="entry name" value="MetN_ABC_transporter-like"/>
</dbReference>
<protein>
    <submittedName>
        <fullName evidence="9">D-methionine transport system ATP-binding protein</fullName>
    </submittedName>
</protein>
<dbReference type="InterPro" id="IPR003439">
    <property type="entry name" value="ABC_transporter-like_ATP-bd"/>
</dbReference>
<evidence type="ECO:0000259" key="8">
    <source>
        <dbReference type="PROSITE" id="PS50893"/>
    </source>
</evidence>
<dbReference type="InterPro" id="IPR003593">
    <property type="entry name" value="AAA+_ATPase"/>
</dbReference>
<dbReference type="GO" id="GO:0005524">
    <property type="term" value="F:ATP binding"/>
    <property type="evidence" value="ECO:0007669"/>
    <property type="project" value="UniProtKB-KW"/>
</dbReference>
<accession>A0ABT9YAK6</accession>
<evidence type="ECO:0000313" key="10">
    <source>
        <dbReference type="Proteomes" id="UP001239167"/>
    </source>
</evidence>
<gene>
    <name evidence="9" type="ORF">J2S01_002253</name>
</gene>
<keyword evidence="7" id="KW-0472">Membrane</keyword>
<proteinExistence type="predicted"/>
<keyword evidence="4 9" id="KW-0067">ATP-binding</keyword>
<keyword evidence="5" id="KW-1278">Translocase</keyword>
<dbReference type="CDD" id="cd03258">
    <property type="entry name" value="ABC_MetN_methionine_transporter"/>
    <property type="match status" value="1"/>
</dbReference>
<name>A0ABT9YAK6_9FIRM</name>
<evidence type="ECO:0000256" key="1">
    <source>
        <dbReference type="ARBA" id="ARBA00022448"/>
    </source>
</evidence>
<dbReference type="PANTHER" id="PTHR43166:SF30">
    <property type="entry name" value="METHIONINE IMPORT ATP-BINDING PROTEIN METN"/>
    <property type="match status" value="1"/>
</dbReference>
<evidence type="ECO:0000256" key="3">
    <source>
        <dbReference type="ARBA" id="ARBA00022741"/>
    </source>
</evidence>
<evidence type="ECO:0000256" key="6">
    <source>
        <dbReference type="ARBA" id="ARBA00022970"/>
    </source>
</evidence>
<dbReference type="PANTHER" id="PTHR43166">
    <property type="entry name" value="AMINO ACID IMPORT ATP-BINDING PROTEIN"/>
    <property type="match status" value="1"/>
</dbReference>
<comment type="caution">
    <text evidence="9">The sequence shown here is derived from an EMBL/GenBank/DDBJ whole genome shotgun (WGS) entry which is preliminary data.</text>
</comment>
<keyword evidence="6" id="KW-0029">Amino-acid transport</keyword>
<dbReference type="Gene3D" id="3.40.50.300">
    <property type="entry name" value="P-loop containing nucleotide triphosphate hydrolases"/>
    <property type="match status" value="1"/>
</dbReference>
<dbReference type="Proteomes" id="UP001239167">
    <property type="component" value="Unassembled WGS sequence"/>
</dbReference>
<dbReference type="EMBL" id="JAUSUE010000017">
    <property type="protein sequence ID" value="MDQ0204525.1"/>
    <property type="molecule type" value="Genomic_DNA"/>
</dbReference>
<dbReference type="InterPro" id="IPR017871">
    <property type="entry name" value="ABC_transporter-like_CS"/>
</dbReference>
<reference evidence="9 10" key="1">
    <citation type="submission" date="2023-07" db="EMBL/GenBank/DDBJ databases">
        <title>Genomic Encyclopedia of Type Strains, Phase IV (KMG-IV): sequencing the most valuable type-strain genomes for metagenomic binning, comparative biology and taxonomic classification.</title>
        <authorList>
            <person name="Goeker M."/>
        </authorList>
    </citation>
    <scope>NUCLEOTIDE SEQUENCE [LARGE SCALE GENOMIC DNA]</scope>
    <source>
        <strain evidence="9 10">DSM 16980</strain>
    </source>
</reference>
<dbReference type="PROSITE" id="PS00211">
    <property type="entry name" value="ABC_TRANSPORTER_1"/>
    <property type="match status" value="1"/>
</dbReference>
<evidence type="ECO:0000313" key="9">
    <source>
        <dbReference type="EMBL" id="MDQ0204525.1"/>
    </source>
</evidence>
<evidence type="ECO:0000256" key="7">
    <source>
        <dbReference type="ARBA" id="ARBA00023136"/>
    </source>
</evidence>
<organism evidence="9 10">
    <name type="scientific">Pectinatus haikarae</name>
    <dbReference type="NCBI Taxonomy" id="349096"/>
    <lineage>
        <taxon>Bacteria</taxon>
        <taxon>Bacillati</taxon>
        <taxon>Bacillota</taxon>
        <taxon>Negativicutes</taxon>
        <taxon>Selenomonadales</taxon>
        <taxon>Selenomonadaceae</taxon>
        <taxon>Pectinatus</taxon>
    </lineage>
</organism>
<dbReference type="RefSeq" id="WP_196605545.1">
    <property type="nucleotide sequence ID" value="NZ_CP116940.1"/>
</dbReference>